<gene>
    <name evidence="1" type="ORF">DSCO28_11630</name>
</gene>
<organism evidence="1 2">
    <name type="scientific">Desulfosarcina ovata subsp. sediminis</name>
    <dbReference type="NCBI Taxonomy" id="885957"/>
    <lineage>
        <taxon>Bacteria</taxon>
        <taxon>Pseudomonadati</taxon>
        <taxon>Thermodesulfobacteriota</taxon>
        <taxon>Desulfobacteria</taxon>
        <taxon>Desulfobacterales</taxon>
        <taxon>Desulfosarcinaceae</taxon>
        <taxon>Desulfosarcina</taxon>
    </lineage>
</organism>
<evidence type="ECO:0000313" key="2">
    <source>
        <dbReference type="Proteomes" id="UP000425960"/>
    </source>
</evidence>
<dbReference type="AlphaFoldDB" id="A0A5K7ZKT7"/>
<dbReference type="Proteomes" id="UP000425960">
    <property type="component" value="Chromosome"/>
</dbReference>
<reference evidence="1 2" key="1">
    <citation type="submission" date="2019-11" db="EMBL/GenBank/DDBJ databases">
        <title>Comparative genomics of hydrocarbon-degrading Desulfosarcina strains.</title>
        <authorList>
            <person name="Watanabe M."/>
            <person name="Kojima H."/>
            <person name="Fukui M."/>
        </authorList>
    </citation>
    <scope>NUCLEOTIDE SEQUENCE [LARGE SCALE GENOMIC DNA]</scope>
    <source>
        <strain evidence="1 2">28bB2T</strain>
    </source>
</reference>
<dbReference type="KEGG" id="dov:DSCO28_11630"/>
<accession>A0A5K7ZKT7</accession>
<protein>
    <submittedName>
        <fullName evidence="1">Uncharacterized protein</fullName>
    </submittedName>
</protein>
<dbReference type="EMBL" id="AP021876">
    <property type="protein sequence ID" value="BBO80597.1"/>
    <property type="molecule type" value="Genomic_DNA"/>
</dbReference>
<name>A0A5K7ZKT7_9BACT</name>
<proteinExistence type="predicted"/>
<evidence type="ECO:0000313" key="1">
    <source>
        <dbReference type="EMBL" id="BBO80597.1"/>
    </source>
</evidence>
<dbReference type="RefSeq" id="WP_155309216.1">
    <property type="nucleotide sequence ID" value="NZ_AP021876.1"/>
</dbReference>
<sequence length="62" mass="7678">MRKHELTSRYHDFFEYFGNTEIQRIRQRAGRTLRRDWIIFDTVEEAMDFFNSRCGEFVGYYA</sequence>